<evidence type="ECO:0000313" key="3">
    <source>
        <dbReference type="Proteomes" id="UP001197875"/>
    </source>
</evidence>
<dbReference type="AlphaFoldDB" id="A0AAE3DPU2"/>
<protein>
    <recommendedName>
        <fullName evidence="4">Oxaloacetate decarboxylase, gamma chain</fullName>
    </recommendedName>
</protein>
<gene>
    <name evidence="2" type="ORF">LKD71_00505</name>
</gene>
<keyword evidence="3" id="KW-1185">Reference proteome</keyword>
<comment type="caution">
    <text evidence="2">The sequence shown here is derived from an EMBL/GenBank/DDBJ whole genome shotgun (WGS) entry which is preliminary data.</text>
</comment>
<accession>A0AAE3DPU2</accession>
<evidence type="ECO:0000256" key="1">
    <source>
        <dbReference type="SAM" id="Phobius"/>
    </source>
</evidence>
<evidence type="ECO:0000313" key="2">
    <source>
        <dbReference type="EMBL" id="MCC2188311.1"/>
    </source>
</evidence>
<keyword evidence="1" id="KW-0812">Transmembrane</keyword>
<dbReference type="Proteomes" id="UP001197875">
    <property type="component" value="Unassembled WGS sequence"/>
</dbReference>
<keyword evidence="1" id="KW-0472">Membrane</keyword>
<dbReference type="GeneID" id="79804089"/>
<organism evidence="2 3">
    <name type="scientific">Fusicatenibacter faecihominis</name>
    <dbReference type="NCBI Taxonomy" id="2881276"/>
    <lineage>
        <taxon>Bacteria</taxon>
        <taxon>Bacillati</taxon>
        <taxon>Bacillota</taxon>
        <taxon>Clostridia</taxon>
        <taxon>Lachnospirales</taxon>
        <taxon>Lachnospiraceae</taxon>
        <taxon>Fusicatenibacter</taxon>
    </lineage>
</organism>
<reference evidence="2 3" key="1">
    <citation type="submission" date="2021-10" db="EMBL/GenBank/DDBJ databases">
        <title>Anaerobic single-cell dispensing facilitates the cultivation of human gut bacteria.</title>
        <authorList>
            <person name="Afrizal A."/>
        </authorList>
    </citation>
    <scope>NUCLEOTIDE SEQUENCE [LARGE SCALE GENOMIC DNA]</scope>
    <source>
        <strain evidence="2 3">CLA-AA-H277</strain>
    </source>
</reference>
<dbReference type="RefSeq" id="WP_005422874.1">
    <property type="nucleotide sequence ID" value="NZ_JAJEPR010000001.1"/>
</dbReference>
<sequence>MMQMNIERMINATGSLLIWLVMILAAVILAGLIIIAAKAISQGIKDMDRKGERKDADNNTSER</sequence>
<evidence type="ECO:0008006" key="4">
    <source>
        <dbReference type="Google" id="ProtNLM"/>
    </source>
</evidence>
<feature type="transmembrane region" description="Helical" evidence="1">
    <location>
        <begin position="16"/>
        <end position="40"/>
    </location>
</feature>
<keyword evidence="1" id="KW-1133">Transmembrane helix</keyword>
<proteinExistence type="predicted"/>
<name>A0AAE3DPU2_9FIRM</name>
<dbReference type="EMBL" id="JAJEPR010000001">
    <property type="protein sequence ID" value="MCC2188311.1"/>
    <property type="molecule type" value="Genomic_DNA"/>
</dbReference>